<keyword evidence="1" id="KW-0812">Transmembrane</keyword>
<evidence type="ECO:0000313" key="2">
    <source>
        <dbReference type="EMBL" id="TKV63360.1"/>
    </source>
</evidence>
<comment type="caution">
    <text evidence="2">The sequence shown here is derived from an EMBL/GenBank/DDBJ whole genome shotgun (WGS) entry which is preliminary data.</text>
</comment>
<evidence type="ECO:0008006" key="4">
    <source>
        <dbReference type="Google" id="ProtNLM"/>
    </source>
</evidence>
<accession>A0A4U6QRF3</accession>
<dbReference type="Proteomes" id="UP000308488">
    <property type="component" value="Unassembled WGS sequence"/>
</dbReference>
<organism evidence="2 3">
    <name type="scientific">Marinobacter panjinensis</name>
    <dbReference type="NCBI Taxonomy" id="2576384"/>
    <lineage>
        <taxon>Bacteria</taxon>
        <taxon>Pseudomonadati</taxon>
        <taxon>Pseudomonadota</taxon>
        <taxon>Gammaproteobacteria</taxon>
        <taxon>Pseudomonadales</taxon>
        <taxon>Marinobacteraceae</taxon>
        <taxon>Marinobacter</taxon>
    </lineage>
</organism>
<dbReference type="EMBL" id="SZYH01000003">
    <property type="protein sequence ID" value="TKV63360.1"/>
    <property type="molecule type" value="Genomic_DNA"/>
</dbReference>
<dbReference type="AlphaFoldDB" id="A0A4U6QRF3"/>
<feature type="transmembrane region" description="Helical" evidence="1">
    <location>
        <begin position="12"/>
        <end position="33"/>
    </location>
</feature>
<dbReference type="RefSeq" id="WP_137438044.1">
    <property type="nucleotide sequence ID" value="NZ_JANRHC010000007.1"/>
</dbReference>
<keyword evidence="3" id="KW-1185">Reference proteome</keyword>
<evidence type="ECO:0000313" key="3">
    <source>
        <dbReference type="Proteomes" id="UP000308488"/>
    </source>
</evidence>
<gene>
    <name evidence="2" type="ORF">FDP08_19865</name>
</gene>
<protein>
    <recommendedName>
        <fullName evidence="4">MSHA biogenesis protein MshP</fullName>
    </recommendedName>
</protein>
<keyword evidence="1" id="KW-0472">Membrane</keyword>
<proteinExistence type="predicted"/>
<sequence>MYRDPGFNRQNGAGLPVALFIITVLALLVLGMAQLQESSSESVSLQIQSQRAFFAAESGAQAGVASVLNDADPPSVCPALGSSWSVNFPSAALAGCEAAIFCSSADTPGIGGSGGNRIYSLASTGQCGSGPDRAERSVEVRFR</sequence>
<name>A0A4U6QRF3_9GAMM</name>
<keyword evidence="1" id="KW-1133">Transmembrane helix</keyword>
<evidence type="ECO:0000256" key="1">
    <source>
        <dbReference type="SAM" id="Phobius"/>
    </source>
</evidence>
<dbReference type="OrthoDB" id="6118616at2"/>
<reference evidence="2 3" key="1">
    <citation type="submission" date="2019-05" db="EMBL/GenBank/DDBJ databases">
        <title>Marinobacter panjinensis sp. nov., a moderately halophilic bacterium isolated from sea tidal flat environment.</title>
        <authorList>
            <person name="Yang W."/>
            <person name="An M."/>
            <person name="He W."/>
            <person name="Luo X."/>
            <person name="Zhu L."/>
            <person name="Chen G."/>
            <person name="Zhang Y."/>
            <person name="Wang Y."/>
        </authorList>
    </citation>
    <scope>NUCLEOTIDE SEQUENCE [LARGE SCALE GENOMIC DNA]</scope>
    <source>
        <strain evidence="2 3">PJ-16</strain>
    </source>
</reference>